<dbReference type="GO" id="GO:0003700">
    <property type="term" value="F:DNA-binding transcription factor activity"/>
    <property type="evidence" value="ECO:0007669"/>
    <property type="project" value="InterPro"/>
</dbReference>
<evidence type="ECO:0000313" key="4">
    <source>
        <dbReference type="Proteomes" id="UP000236754"/>
    </source>
</evidence>
<evidence type="ECO:0000256" key="1">
    <source>
        <dbReference type="SAM" id="MobiDB-lite"/>
    </source>
</evidence>
<gene>
    <name evidence="3" type="ORF">SAMN05216223_10132</name>
</gene>
<dbReference type="InterPro" id="IPR039422">
    <property type="entry name" value="MarR/SlyA-like"/>
</dbReference>
<dbReference type="PANTHER" id="PTHR33164">
    <property type="entry name" value="TRANSCRIPTIONAL REGULATOR, MARR FAMILY"/>
    <property type="match status" value="1"/>
</dbReference>
<dbReference type="PRINTS" id="PR00598">
    <property type="entry name" value="HTHMARR"/>
</dbReference>
<dbReference type="AlphaFoldDB" id="A0A1H5S9K5"/>
<reference evidence="3 4" key="1">
    <citation type="submission" date="2016-10" db="EMBL/GenBank/DDBJ databases">
        <authorList>
            <person name="de Groot N.N."/>
        </authorList>
    </citation>
    <scope>NUCLEOTIDE SEQUENCE [LARGE SCALE GENOMIC DNA]</scope>
    <source>
        <strain evidence="3 4">CGMCC 4.2023</strain>
    </source>
</reference>
<protein>
    <submittedName>
        <fullName evidence="3">DNA-binding transcriptional regulator, MarR family</fullName>
    </submittedName>
</protein>
<keyword evidence="3" id="KW-0238">DNA-binding</keyword>
<dbReference type="EMBL" id="FNVU01000001">
    <property type="protein sequence ID" value="SEF46688.1"/>
    <property type="molecule type" value="Genomic_DNA"/>
</dbReference>
<dbReference type="PROSITE" id="PS50995">
    <property type="entry name" value="HTH_MARR_2"/>
    <property type="match status" value="1"/>
</dbReference>
<dbReference type="SUPFAM" id="SSF46785">
    <property type="entry name" value="Winged helix' DNA-binding domain"/>
    <property type="match status" value="1"/>
</dbReference>
<dbReference type="InterPro" id="IPR000835">
    <property type="entry name" value="HTH_MarR-typ"/>
</dbReference>
<feature type="region of interest" description="Disordered" evidence="1">
    <location>
        <begin position="1"/>
        <end position="32"/>
    </location>
</feature>
<sequence length="175" mass="18091">MSTMNGAAVDTAASEGAAAARGAAAQGAAADGTPERVWRNLGALVLEQNESRKKIVEALGMSFFRAKALRRIAAQPSSMSELAARLSSDRPYLTLVVDDLEKRGLVERHQHPTDRRCKIVSVTAAGRATADRANAILGTPPPALAALPPEDLAALDRIVAALLEAGAEDGAGAGE</sequence>
<dbReference type="Proteomes" id="UP000236754">
    <property type="component" value="Unassembled WGS sequence"/>
</dbReference>
<organism evidence="3 4">
    <name type="scientific">Actinacidiphila yanglinensis</name>
    <dbReference type="NCBI Taxonomy" id="310779"/>
    <lineage>
        <taxon>Bacteria</taxon>
        <taxon>Bacillati</taxon>
        <taxon>Actinomycetota</taxon>
        <taxon>Actinomycetes</taxon>
        <taxon>Kitasatosporales</taxon>
        <taxon>Streptomycetaceae</taxon>
        <taxon>Actinacidiphila</taxon>
    </lineage>
</organism>
<dbReference type="Gene3D" id="1.10.10.10">
    <property type="entry name" value="Winged helix-like DNA-binding domain superfamily/Winged helix DNA-binding domain"/>
    <property type="match status" value="1"/>
</dbReference>
<feature type="domain" description="HTH marR-type" evidence="2">
    <location>
        <begin position="34"/>
        <end position="164"/>
    </location>
</feature>
<proteinExistence type="predicted"/>
<name>A0A1H5S9K5_9ACTN</name>
<dbReference type="PANTHER" id="PTHR33164:SF99">
    <property type="entry name" value="MARR FAMILY REGULATORY PROTEIN"/>
    <property type="match status" value="1"/>
</dbReference>
<dbReference type="SMART" id="SM00347">
    <property type="entry name" value="HTH_MARR"/>
    <property type="match status" value="1"/>
</dbReference>
<dbReference type="GO" id="GO:0003677">
    <property type="term" value="F:DNA binding"/>
    <property type="evidence" value="ECO:0007669"/>
    <property type="project" value="UniProtKB-KW"/>
</dbReference>
<dbReference type="InterPro" id="IPR036390">
    <property type="entry name" value="WH_DNA-bd_sf"/>
</dbReference>
<evidence type="ECO:0000313" key="3">
    <source>
        <dbReference type="EMBL" id="SEF46688.1"/>
    </source>
</evidence>
<dbReference type="GO" id="GO:0006950">
    <property type="term" value="P:response to stress"/>
    <property type="evidence" value="ECO:0007669"/>
    <property type="project" value="TreeGrafter"/>
</dbReference>
<accession>A0A1H5S9K5</accession>
<feature type="compositionally biased region" description="Low complexity" evidence="1">
    <location>
        <begin position="1"/>
        <end position="30"/>
    </location>
</feature>
<dbReference type="RefSeq" id="WP_235031703.1">
    <property type="nucleotide sequence ID" value="NZ_FNVU01000001.1"/>
</dbReference>
<dbReference type="Pfam" id="PF01047">
    <property type="entry name" value="MarR"/>
    <property type="match status" value="1"/>
</dbReference>
<evidence type="ECO:0000259" key="2">
    <source>
        <dbReference type="PROSITE" id="PS50995"/>
    </source>
</evidence>
<dbReference type="InterPro" id="IPR036388">
    <property type="entry name" value="WH-like_DNA-bd_sf"/>
</dbReference>
<keyword evidence="4" id="KW-1185">Reference proteome</keyword>